<dbReference type="AlphaFoldDB" id="E3HB63"/>
<dbReference type="OrthoDB" id="9790669at2"/>
<dbReference type="PROSITE" id="PS50110">
    <property type="entry name" value="RESPONSE_REGULATORY"/>
    <property type="match status" value="1"/>
</dbReference>
<dbReference type="GO" id="GO:0003677">
    <property type="term" value="F:DNA binding"/>
    <property type="evidence" value="ECO:0007669"/>
    <property type="project" value="UniProtKB-KW"/>
</dbReference>
<evidence type="ECO:0000256" key="5">
    <source>
        <dbReference type="ARBA" id="ARBA00023163"/>
    </source>
</evidence>
<keyword evidence="4" id="KW-0238">DNA-binding</keyword>
<evidence type="ECO:0000313" key="9">
    <source>
        <dbReference type="Proteomes" id="UP000006875"/>
    </source>
</evidence>
<keyword evidence="9" id="KW-1185">Reference proteome</keyword>
<evidence type="ECO:0000256" key="4">
    <source>
        <dbReference type="ARBA" id="ARBA00023125"/>
    </source>
</evidence>
<dbReference type="Proteomes" id="UP000006875">
    <property type="component" value="Chromosome"/>
</dbReference>
<dbReference type="PANTHER" id="PTHR43228:SF1">
    <property type="entry name" value="TWO-COMPONENT RESPONSE REGULATOR ARR22"/>
    <property type="match status" value="1"/>
</dbReference>
<evidence type="ECO:0000259" key="7">
    <source>
        <dbReference type="PROSITE" id="PS50110"/>
    </source>
</evidence>
<dbReference type="InterPro" id="IPR001789">
    <property type="entry name" value="Sig_transdc_resp-reg_receiver"/>
</dbReference>
<dbReference type="KEGG" id="ipo:Ilyop_0426"/>
<dbReference type="RefSeq" id="WP_013386884.1">
    <property type="nucleotide sequence ID" value="NC_014632.1"/>
</dbReference>
<gene>
    <name evidence="8" type="ordered locus">Ilyop_0426</name>
</gene>
<protein>
    <submittedName>
        <fullName evidence="8">Response regulator receiver protein</fullName>
    </submittedName>
</protein>
<sequence>MGKKRILVIDDEESIRFLLREVIEDLGYHCLEAESAIIGIEVVVSENPDLIILDIQMPQMNGLEAIQKIRKINKKVPIFMLSAFSHMENVIENMGVDVQEFIPKPFDIDYLSKRITEEMG</sequence>
<dbReference type="Gene3D" id="3.40.50.2300">
    <property type="match status" value="1"/>
</dbReference>
<keyword evidence="2" id="KW-0902">Two-component regulatory system</keyword>
<dbReference type="InterPro" id="IPR011006">
    <property type="entry name" value="CheY-like_superfamily"/>
</dbReference>
<dbReference type="eggNOG" id="COG0745">
    <property type="taxonomic scope" value="Bacteria"/>
</dbReference>
<keyword evidence="5" id="KW-0804">Transcription</keyword>
<evidence type="ECO:0000256" key="2">
    <source>
        <dbReference type="ARBA" id="ARBA00023012"/>
    </source>
</evidence>
<keyword evidence="1 6" id="KW-0597">Phosphoprotein</keyword>
<dbReference type="InterPro" id="IPR052048">
    <property type="entry name" value="ST_Response_Regulator"/>
</dbReference>
<organism evidence="8 9">
    <name type="scientific">Ilyobacter polytropus (strain ATCC 51220 / DSM 2926 / LMG 16218 / CuHBu1)</name>
    <dbReference type="NCBI Taxonomy" id="572544"/>
    <lineage>
        <taxon>Bacteria</taxon>
        <taxon>Fusobacteriati</taxon>
        <taxon>Fusobacteriota</taxon>
        <taxon>Fusobacteriia</taxon>
        <taxon>Fusobacteriales</taxon>
        <taxon>Fusobacteriaceae</taxon>
        <taxon>Ilyobacter</taxon>
    </lineage>
</organism>
<keyword evidence="3" id="KW-0805">Transcription regulation</keyword>
<dbReference type="EMBL" id="CP002281">
    <property type="protein sequence ID" value="ADO82214.1"/>
    <property type="molecule type" value="Genomic_DNA"/>
</dbReference>
<dbReference type="SMART" id="SM00448">
    <property type="entry name" value="REC"/>
    <property type="match status" value="1"/>
</dbReference>
<dbReference type="Pfam" id="PF00072">
    <property type="entry name" value="Response_reg"/>
    <property type="match status" value="1"/>
</dbReference>
<reference evidence="8 9" key="1">
    <citation type="journal article" date="2010" name="Stand. Genomic Sci.">
        <title>Complete genome sequence of Ilyobacter polytropus type strain (CuHbu1).</title>
        <authorList>
            <person name="Sikorski J."/>
            <person name="Chertkov O."/>
            <person name="Lapidus A."/>
            <person name="Nolan M."/>
            <person name="Lucas S."/>
            <person name="Del Rio T.G."/>
            <person name="Tice H."/>
            <person name="Cheng J.F."/>
            <person name="Tapia R."/>
            <person name="Han C."/>
            <person name="Goodwin L."/>
            <person name="Pitluck S."/>
            <person name="Liolios K."/>
            <person name="Ivanova N."/>
            <person name="Mavromatis K."/>
            <person name="Mikhailova N."/>
            <person name="Pati A."/>
            <person name="Chen A."/>
            <person name="Palaniappan K."/>
            <person name="Land M."/>
            <person name="Hauser L."/>
            <person name="Chang Y.J."/>
            <person name="Jeffries C.D."/>
            <person name="Brambilla E."/>
            <person name="Yasawong M."/>
            <person name="Rohde M."/>
            <person name="Pukall R."/>
            <person name="Spring S."/>
            <person name="Goker M."/>
            <person name="Woyke T."/>
            <person name="Bristow J."/>
            <person name="Eisen J.A."/>
            <person name="Markowitz V."/>
            <person name="Hugenholtz P."/>
            <person name="Kyrpides N.C."/>
            <person name="Klenk H.P."/>
        </authorList>
    </citation>
    <scope>NUCLEOTIDE SEQUENCE [LARGE SCALE GENOMIC DNA]</scope>
    <source>
        <strain evidence="9">ATCC 51220 / DSM 2926 / LMG 16218 / CuHBu1</strain>
    </source>
</reference>
<dbReference type="STRING" id="572544.Ilyop_0426"/>
<feature type="domain" description="Response regulatory" evidence="7">
    <location>
        <begin position="5"/>
        <end position="119"/>
    </location>
</feature>
<evidence type="ECO:0000256" key="1">
    <source>
        <dbReference type="ARBA" id="ARBA00022553"/>
    </source>
</evidence>
<name>E3HB63_ILYPC</name>
<dbReference type="HOGENOM" id="CLU_000445_69_8_0"/>
<dbReference type="PANTHER" id="PTHR43228">
    <property type="entry name" value="TWO-COMPONENT RESPONSE REGULATOR"/>
    <property type="match status" value="1"/>
</dbReference>
<dbReference type="FunFam" id="3.40.50.2300:FF:000001">
    <property type="entry name" value="DNA-binding response regulator PhoB"/>
    <property type="match status" value="1"/>
</dbReference>
<evidence type="ECO:0000256" key="3">
    <source>
        <dbReference type="ARBA" id="ARBA00023015"/>
    </source>
</evidence>
<evidence type="ECO:0000256" key="6">
    <source>
        <dbReference type="PROSITE-ProRule" id="PRU00169"/>
    </source>
</evidence>
<proteinExistence type="predicted"/>
<dbReference type="SUPFAM" id="SSF52172">
    <property type="entry name" value="CheY-like"/>
    <property type="match status" value="1"/>
</dbReference>
<feature type="modified residue" description="4-aspartylphosphate" evidence="6">
    <location>
        <position position="54"/>
    </location>
</feature>
<evidence type="ECO:0000313" key="8">
    <source>
        <dbReference type="EMBL" id="ADO82214.1"/>
    </source>
</evidence>
<accession>E3HB63</accession>
<dbReference type="GO" id="GO:0000160">
    <property type="term" value="P:phosphorelay signal transduction system"/>
    <property type="evidence" value="ECO:0007669"/>
    <property type="project" value="UniProtKB-KW"/>
</dbReference>